<keyword evidence="3" id="KW-1185">Reference proteome</keyword>
<dbReference type="Pfam" id="PF02518">
    <property type="entry name" value="HATPase_c"/>
    <property type="match status" value="1"/>
</dbReference>
<dbReference type="InterPro" id="IPR003594">
    <property type="entry name" value="HATPase_dom"/>
</dbReference>
<dbReference type="STRING" id="1497955.HMPREF1872_01047"/>
<dbReference type="AlphaFoldDB" id="A0A133YAP3"/>
<keyword evidence="2" id="KW-0808">Transferase</keyword>
<organism evidence="2 3">
    <name type="scientific">Amygdalobacter nucleatus</name>
    <dbReference type="NCBI Taxonomy" id="3029274"/>
    <lineage>
        <taxon>Bacteria</taxon>
        <taxon>Bacillati</taxon>
        <taxon>Bacillota</taxon>
        <taxon>Clostridia</taxon>
        <taxon>Eubacteriales</taxon>
        <taxon>Oscillospiraceae</taxon>
        <taxon>Amygdalobacter</taxon>
    </lineage>
</organism>
<keyword evidence="2" id="KW-0418">Kinase</keyword>
<dbReference type="GO" id="GO:0016301">
    <property type="term" value="F:kinase activity"/>
    <property type="evidence" value="ECO:0007669"/>
    <property type="project" value="UniProtKB-KW"/>
</dbReference>
<gene>
    <name evidence="2" type="ORF">HMPREF1872_01047</name>
</gene>
<evidence type="ECO:0000313" key="3">
    <source>
        <dbReference type="Proteomes" id="UP000070080"/>
    </source>
</evidence>
<evidence type="ECO:0000259" key="1">
    <source>
        <dbReference type="Pfam" id="PF02518"/>
    </source>
</evidence>
<dbReference type="EMBL" id="LSCV01000031">
    <property type="protein sequence ID" value="KXB40235.1"/>
    <property type="molecule type" value="Genomic_DNA"/>
</dbReference>
<dbReference type="SUPFAM" id="SSF55874">
    <property type="entry name" value="ATPase domain of HSP90 chaperone/DNA topoisomerase II/histidine kinase"/>
    <property type="match status" value="1"/>
</dbReference>
<accession>A0A133YAP3</accession>
<name>A0A133YAP3_9FIRM</name>
<dbReference type="Gene3D" id="3.30.565.10">
    <property type="entry name" value="Histidine kinase-like ATPase, C-terminal domain"/>
    <property type="match status" value="1"/>
</dbReference>
<feature type="domain" description="Histidine kinase/HSP90-like ATPase" evidence="1">
    <location>
        <begin position="24"/>
        <end position="120"/>
    </location>
</feature>
<dbReference type="InterPro" id="IPR036890">
    <property type="entry name" value="HATPase_C_sf"/>
</dbReference>
<dbReference type="Proteomes" id="UP000070080">
    <property type="component" value="Unassembled WGS sequence"/>
</dbReference>
<proteinExistence type="predicted"/>
<evidence type="ECO:0000313" key="2">
    <source>
        <dbReference type="EMBL" id="KXB40235.1"/>
    </source>
</evidence>
<reference evidence="3" key="1">
    <citation type="submission" date="2016-01" db="EMBL/GenBank/DDBJ databases">
        <authorList>
            <person name="Mitreva M."/>
            <person name="Pepin K.H."/>
            <person name="Mihindukulasuriya K.A."/>
            <person name="Fulton R."/>
            <person name="Fronick C."/>
            <person name="O'Laughlin M."/>
            <person name="Miner T."/>
            <person name="Herter B."/>
            <person name="Rosa B.A."/>
            <person name="Cordes M."/>
            <person name="Tomlinson C."/>
            <person name="Wollam A."/>
            <person name="Palsikar V.B."/>
            <person name="Mardis E.R."/>
            <person name="Wilson R.K."/>
        </authorList>
    </citation>
    <scope>NUCLEOTIDE SEQUENCE [LARGE SCALE GENOMIC DNA]</scope>
    <source>
        <strain evidence="3">KA00274</strain>
    </source>
</reference>
<comment type="caution">
    <text evidence="2">The sequence shown here is derived from an EMBL/GenBank/DDBJ whole genome shotgun (WGS) entry which is preliminary data.</text>
</comment>
<protein>
    <submittedName>
        <fullName evidence="2">ATPase/histidine kinase/DNA gyrase B/HSP90 domain protein</fullName>
    </submittedName>
</protein>
<sequence length="123" mass="13876">MAQSRKLTIVNELKETKIALSKLAAEQVLRQVIGNAIRYCREGGLIKVWADLDCLYVFDSCNKLSEAEIARSFELLSNELVAHSSSLGLFIVKNILNKYNLDFAFTNVDNGMCFKIQLSQKRS</sequence>